<dbReference type="EC" id="5.2.1.8" evidence="5"/>
<evidence type="ECO:0000256" key="1">
    <source>
        <dbReference type="ARBA" id="ARBA00000971"/>
    </source>
</evidence>
<dbReference type="InterPro" id="IPR001202">
    <property type="entry name" value="WW_dom"/>
</dbReference>
<dbReference type="Proteomes" id="UP000825434">
    <property type="component" value="Chromosome 2"/>
</dbReference>
<dbReference type="PROSITE" id="PS50020">
    <property type="entry name" value="WW_DOMAIN_2"/>
    <property type="match status" value="1"/>
</dbReference>
<evidence type="ECO:0000256" key="3">
    <source>
        <dbReference type="ARBA" id="ARBA00023235"/>
    </source>
</evidence>
<proteinExistence type="predicted"/>
<dbReference type="SMART" id="SM00456">
    <property type="entry name" value="WW"/>
    <property type="match status" value="1"/>
</dbReference>
<evidence type="ECO:0000256" key="4">
    <source>
        <dbReference type="PROSITE-ProRule" id="PRU00278"/>
    </source>
</evidence>
<dbReference type="Gene3D" id="2.20.70.10">
    <property type="match status" value="1"/>
</dbReference>
<comment type="catalytic activity">
    <reaction evidence="1 5">
        <text>[protein]-peptidylproline (omega=180) = [protein]-peptidylproline (omega=0)</text>
        <dbReference type="Rhea" id="RHEA:16237"/>
        <dbReference type="Rhea" id="RHEA-COMP:10747"/>
        <dbReference type="Rhea" id="RHEA-COMP:10748"/>
        <dbReference type="ChEBI" id="CHEBI:83833"/>
        <dbReference type="ChEBI" id="CHEBI:83834"/>
        <dbReference type="EC" id="5.2.1.8"/>
    </reaction>
</comment>
<name>A0ABX8I7H3_9ASCO</name>
<dbReference type="InterPro" id="IPR036873">
    <property type="entry name" value="Rhodanese-like_dom_sf"/>
</dbReference>
<dbReference type="SUPFAM" id="SSF54534">
    <property type="entry name" value="FKBP-like"/>
    <property type="match status" value="1"/>
</dbReference>
<dbReference type="SUPFAM" id="SSF52821">
    <property type="entry name" value="Rhodanese/Cell cycle control phosphatase"/>
    <property type="match status" value="1"/>
</dbReference>
<protein>
    <recommendedName>
        <fullName evidence="5">Peptidyl-prolyl cis-trans isomerase</fullName>
        <ecNumber evidence="5">5.2.1.8</ecNumber>
    </recommendedName>
</protein>
<keyword evidence="2 4" id="KW-0697">Rotamase</keyword>
<sequence>METGLPPSWSIKVSKTHNEPYFLNQATQESSWEAPYGTDNSKLDEYIKKFKANGNKPLVNGDGKVRAAHLLVKNNTSRKPKSWKSPDGIDISRDQAIAIMRGHQKRILNGEIKLSELAQTESDCSSHANGGDLGFFGRGQMQPAFEQAAFALNVGEFSDIIETDSGIHILQRTEEVFKLLQDGEETLILDLRNDREPGYITRSLHVPATDIGGYEEIKEKVLLPVAQQFPKTRLVVVHCNSSGRRASKVGGWLEDYSREHNTRVKVTILHEGIKGWLAAGEPYDSIVTKV</sequence>
<evidence type="ECO:0000313" key="9">
    <source>
        <dbReference type="EMBL" id="QWU87148.1"/>
    </source>
</evidence>
<feature type="domain" description="WW" evidence="6">
    <location>
        <begin position="3"/>
        <end position="37"/>
    </location>
</feature>
<dbReference type="Gene3D" id="3.10.50.40">
    <property type="match status" value="1"/>
</dbReference>
<keyword evidence="10" id="KW-1185">Reference proteome</keyword>
<evidence type="ECO:0000259" key="6">
    <source>
        <dbReference type="PROSITE" id="PS50020"/>
    </source>
</evidence>
<dbReference type="PANTHER" id="PTHR10657">
    <property type="entry name" value="PEPTIDYL-PROLYL CIS-TRANS ISOMERASE"/>
    <property type="match status" value="1"/>
</dbReference>
<dbReference type="InterPro" id="IPR051370">
    <property type="entry name" value="PPIase_Pin1"/>
</dbReference>
<dbReference type="SUPFAM" id="SSF51045">
    <property type="entry name" value="WW domain"/>
    <property type="match status" value="1"/>
</dbReference>
<dbReference type="EMBL" id="CP076662">
    <property type="protein sequence ID" value="QWU87148.1"/>
    <property type="molecule type" value="Genomic_DNA"/>
</dbReference>
<keyword evidence="3 4" id="KW-0413">Isomerase</keyword>
<feature type="domain" description="Rhodanese" evidence="8">
    <location>
        <begin position="182"/>
        <end position="285"/>
    </location>
</feature>
<dbReference type="InterPro" id="IPR001763">
    <property type="entry name" value="Rhodanese-like_dom"/>
</dbReference>
<dbReference type="InterPro" id="IPR046357">
    <property type="entry name" value="PPIase_dom_sf"/>
</dbReference>
<accession>A0ABX8I7H3</accession>
<reference evidence="9 10" key="1">
    <citation type="submission" date="2021-06" db="EMBL/GenBank/DDBJ databases">
        <title>Candida outbreak in Lebanon.</title>
        <authorList>
            <person name="Finianos M."/>
        </authorList>
    </citation>
    <scope>NUCLEOTIDE SEQUENCE [LARGE SCALE GENOMIC DNA]</scope>
    <source>
        <strain evidence="9">CA3LBN</strain>
    </source>
</reference>
<feature type="domain" description="PpiC" evidence="7">
    <location>
        <begin position="62"/>
        <end position="174"/>
    </location>
</feature>
<dbReference type="Pfam" id="PF00639">
    <property type="entry name" value="Rotamase"/>
    <property type="match status" value="1"/>
</dbReference>
<dbReference type="PROSITE" id="PS50198">
    <property type="entry name" value="PPIC_PPIASE_2"/>
    <property type="match status" value="1"/>
</dbReference>
<evidence type="ECO:0000259" key="8">
    <source>
        <dbReference type="PROSITE" id="PS50206"/>
    </source>
</evidence>
<dbReference type="SMART" id="SM00450">
    <property type="entry name" value="RHOD"/>
    <property type="match status" value="1"/>
</dbReference>
<dbReference type="InterPro" id="IPR036020">
    <property type="entry name" value="WW_dom_sf"/>
</dbReference>
<dbReference type="CDD" id="cd00201">
    <property type="entry name" value="WW"/>
    <property type="match status" value="1"/>
</dbReference>
<dbReference type="Pfam" id="PF00397">
    <property type="entry name" value="WW"/>
    <property type="match status" value="1"/>
</dbReference>
<dbReference type="PANTHER" id="PTHR10657:SF4">
    <property type="entry name" value="PEPTIDYL-PROLYL CIS-TRANS ISOMERASE-RELATED"/>
    <property type="match status" value="1"/>
</dbReference>
<dbReference type="InterPro" id="IPR000297">
    <property type="entry name" value="PPIase_PpiC"/>
</dbReference>
<evidence type="ECO:0000313" key="10">
    <source>
        <dbReference type="Proteomes" id="UP000825434"/>
    </source>
</evidence>
<dbReference type="Pfam" id="PF00581">
    <property type="entry name" value="Rhodanese"/>
    <property type="match status" value="1"/>
</dbReference>
<evidence type="ECO:0000256" key="5">
    <source>
        <dbReference type="RuleBase" id="RU363014"/>
    </source>
</evidence>
<dbReference type="PROSITE" id="PS50206">
    <property type="entry name" value="RHODANESE_3"/>
    <property type="match status" value="1"/>
</dbReference>
<evidence type="ECO:0000259" key="7">
    <source>
        <dbReference type="PROSITE" id="PS50198"/>
    </source>
</evidence>
<evidence type="ECO:0000256" key="2">
    <source>
        <dbReference type="ARBA" id="ARBA00023110"/>
    </source>
</evidence>
<organism evidence="9 10">
    <name type="scientific">Candidozyma haemuli</name>
    <dbReference type="NCBI Taxonomy" id="45357"/>
    <lineage>
        <taxon>Eukaryota</taxon>
        <taxon>Fungi</taxon>
        <taxon>Dikarya</taxon>
        <taxon>Ascomycota</taxon>
        <taxon>Saccharomycotina</taxon>
        <taxon>Pichiomycetes</taxon>
        <taxon>Metschnikowiaceae</taxon>
        <taxon>Candidozyma</taxon>
    </lineage>
</organism>
<gene>
    <name evidence="9" type="ORF">CA3LBN_001413</name>
</gene>
<dbReference type="Gene3D" id="3.40.250.10">
    <property type="entry name" value="Rhodanese-like domain"/>
    <property type="match status" value="1"/>
</dbReference>